<accession>A0AAN9LWW9</accession>
<sequence length="128" mass="13901">MEHIWKHVKLFYLLMLLHHLLPPVNSEHQINFSNIVSVNRRGGGGGHGSGHASSMGIHGGSNGEHGNLPHPEDGSTVPLYGAAAGSALDHRNNNHHHGESNATLTYVCFYHCLFFSFFSAAMGIFLCT</sequence>
<keyword evidence="5" id="KW-1185">Reference proteome</keyword>
<feature type="chain" id="PRO_5042861762" description="Glycine-rich protein" evidence="3">
    <location>
        <begin position="27"/>
        <end position="128"/>
    </location>
</feature>
<keyword evidence="2" id="KW-0812">Transmembrane</keyword>
<dbReference type="Proteomes" id="UP001374584">
    <property type="component" value="Unassembled WGS sequence"/>
</dbReference>
<name>A0AAN9LWW9_PHACN</name>
<keyword evidence="2" id="KW-0472">Membrane</keyword>
<organism evidence="4 5">
    <name type="scientific">Phaseolus coccineus</name>
    <name type="common">Scarlet runner bean</name>
    <name type="synonym">Phaseolus multiflorus</name>
    <dbReference type="NCBI Taxonomy" id="3886"/>
    <lineage>
        <taxon>Eukaryota</taxon>
        <taxon>Viridiplantae</taxon>
        <taxon>Streptophyta</taxon>
        <taxon>Embryophyta</taxon>
        <taxon>Tracheophyta</taxon>
        <taxon>Spermatophyta</taxon>
        <taxon>Magnoliopsida</taxon>
        <taxon>eudicotyledons</taxon>
        <taxon>Gunneridae</taxon>
        <taxon>Pentapetalae</taxon>
        <taxon>rosids</taxon>
        <taxon>fabids</taxon>
        <taxon>Fabales</taxon>
        <taxon>Fabaceae</taxon>
        <taxon>Papilionoideae</taxon>
        <taxon>50 kb inversion clade</taxon>
        <taxon>NPAAA clade</taxon>
        <taxon>indigoferoid/millettioid clade</taxon>
        <taxon>Phaseoleae</taxon>
        <taxon>Phaseolus</taxon>
    </lineage>
</organism>
<evidence type="ECO:0000256" key="2">
    <source>
        <dbReference type="SAM" id="Phobius"/>
    </source>
</evidence>
<gene>
    <name evidence="4" type="ORF">VNO80_24950</name>
</gene>
<protein>
    <recommendedName>
        <fullName evidence="6">Glycine-rich protein</fullName>
    </recommendedName>
</protein>
<reference evidence="4 5" key="1">
    <citation type="submission" date="2024-01" db="EMBL/GenBank/DDBJ databases">
        <title>The genomes of 5 underutilized Papilionoideae crops provide insights into root nodulation and disease resistanc.</title>
        <authorList>
            <person name="Jiang F."/>
        </authorList>
    </citation>
    <scope>NUCLEOTIDE SEQUENCE [LARGE SCALE GENOMIC DNA]</scope>
    <source>
        <strain evidence="4">JINMINGXINNONG_FW02</strain>
        <tissue evidence="4">Leaves</tissue>
    </source>
</reference>
<evidence type="ECO:0000313" key="5">
    <source>
        <dbReference type="Proteomes" id="UP001374584"/>
    </source>
</evidence>
<dbReference type="PANTHER" id="PTHR36245:SF5">
    <property type="entry name" value="GLYCINE-RICH PROTEIN DOT1-LIKE"/>
    <property type="match status" value="1"/>
</dbReference>
<feature type="transmembrane region" description="Helical" evidence="2">
    <location>
        <begin position="104"/>
        <end position="127"/>
    </location>
</feature>
<evidence type="ECO:0008006" key="6">
    <source>
        <dbReference type="Google" id="ProtNLM"/>
    </source>
</evidence>
<dbReference type="AlphaFoldDB" id="A0AAN9LWW9"/>
<feature type="region of interest" description="Disordered" evidence="1">
    <location>
        <begin position="43"/>
        <end position="72"/>
    </location>
</feature>
<dbReference type="PANTHER" id="PTHR36245">
    <property type="entry name" value="GLYCINE-RICH PROTEIN DOT1-LIKE"/>
    <property type="match status" value="1"/>
</dbReference>
<dbReference type="EMBL" id="JAYMYR010000009">
    <property type="protein sequence ID" value="KAK7342009.1"/>
    <property type="molecule type" value="Genomic_DNA"/>
</dbReference>
<evidence type="ECO:0000256" key="1">
    <source>
        <dbReference type="SAM" id="MobiDB-lite"/>
    </source>
</evidence>
<proteinExistence type="predicted"/>
<evidence type="ECO:0000256" key="3">
    <source>
        <dbReference type="SAM" id="SignalP"/>
    </source>
</evidence>
<keyword evidence="3" id="KW-0732">Signal</keyword>
<comment type="caution">
    <text evidence="4">The sequence shown here is derived from an EMBL/GenBank/DDBJ whole genome shotgun (WGS) entry which is preliminary data.</text>
</comment>
<feature type="signal peptide" evidence="3">
    <location>
        <begin position="1"/>
        <end position="26"/>
    </location>
</feature>
<evidence type="ECO:0000313" key="4">
    <source>
        <dbReference type="EMBL" id="KAK7342009.1"/>
    </source>
</evidence>
<keyword evidence="2" id="KW-1133">Transmembrane helix</keyword>